<feature type="signal peptide" evidence="3">
    <location>
        <begin position="1"/>
        <end position="20"/>
    </location>
</feature>
<sequence>MHRPILRVGLALAIALGVVAACGGETPEPQAPEFLISANPRQINDQGQISQIDVTAKNADGTAGTGTVVLKATAGVFTSGATEETLPLAAGKASTGFLCNKGADAKCAGNVRIDGTWGTEVTSVTLTVGSGTPPRDGGTDGGTTPKPDGGTPDGGGGTTGTYTTVVTTTKPLLVANTGDTTVVTATVTRTAGGAPEANASVTFNTTLGSFTPAQGTQTATATTDSTGKAQVSIYVANTPPGTARITATYGDGTGIKDLPFSAISSIVYVTGSAKALLGLDSSGRETTTPVNFKITNSAQQPVPGVEVSFEVSGAAGASVTPTAVSDNNGVVSTTLRSGNSVGVAIVKATVTATRGSTPEVSANHPGTPIVGGKPSDTGLSVDCTLKNLGALHALPPPRVVNTQCKAKLVDRFSNPVGLATPVQWYAEAGSINSPVDSRPQQGTTPSADTGDAVTTFSTNGAFPPYAVTPLTTSNPSEMYQGDPTDPNGRNPRDMTVTVIAVVAGEEEFVDGSGSGPTAGQTNGRWDPGEWFTDLGEPLVDRNDNGVWDPGESFIDTERVDCSNPNAPPAKNNRWDGPNGCWDNNTQIWRSIHIVYSGPLYTGAGMASERYLVYTPPDQPYSVPAGGIVDVSVRWADAYYNRMSPDSASFGVTKTGTRGQVSVTSDANAFAYGGFTINYVKREGTTQPDGTVRLGALCDTGKPTPPNSSTSPAATRCVRSAEFNFLPGGQIANVRLTGGSGVGGPVTSTVELKANHGFSTSPVVQFQAIYE</sequence>
<dbReference type="InterPro" id="IPR003344">
    <property type="entry name" value="Big_1_dom"/>
</dbReference>
<comment type="caution">
    <text evidence="5">The sequence shown here is derived from an EMBL/GenBank/DDBJ whole genome shotgun (WGS) entry which is preliminary data.</text>
</comment>
<evidence type="ECO:0000256" key="1">
    <source>
        <dbReference type="ARBA" id="ARBA00010116"/>
    </source>
</evidence>
<organism evidence="5 6">
    <name type="scientific">Hyalangium minutum</name>
    <dbReference type="NCBI Taxonomy" id="394096"/>
    <lineage>
        <taxon>Bacteria</taxon>
        <taxon>Pseudomonadati</taxon>
        <taxon>Myxococcota</taxon>
        <taxon>Myxococcia</taxon>
        <taxon>Myxococcales</taxon>
        <taxon>Cystobacterineae</taxon>
        <taxon>Archangiaceae</taxon>
        <taxon>Hyalangium</taxon>
    </lineage>
</organism>
<dbReference type="PROSITE" id="PS51127">
    <property type="entry name" value="BIG1"/>
    <property type="match status" value="1"/>
</dbReference>
<dbReference type="STRING" id="394096.DB31_5920"/>
<dbReference type="AlphaFoldDB" id="A0A085VYR8"/>
<dbReference type="EMBL" id="JMCB01000030">
    <property type="protein sequence ID" value="KFE60581.1"/>
    <property type="molecule type" value="Genomic_DNA"/>
</dbReference>
<dbReference type="OrthoDB" id="5522233at2"/>
<dbReference type="Gene3D" id="2.60.40.10">
    <property type="entry name" value="Immunoglobulins"/>
    <property type="match status" value="2"/>
</dbReference>
<evidence type="ECO:0000313" key="6">
    <source>
        <dbReference type="Proteomes" id="UP000028725"/>
    </source>
</evidence>
<keyword evidence="6" id="KW-1185">Reference proteome</keyword>
<evidence type="ECO:0000256" key="3">
    <source>
        <dbReference type="SAM" id="SignalP"/>
    </source>
</evidence>
<dbReference type="Proteomes" id="UP000028725">
    <property type="component" value="Unassembled WGS sequence"/>
</dbReference>
<feature type="region of interest" description="Disordered" evidence="2">
    <location>
        <begin position="430"/>
        <end position="449"/>
    </location>
</feature>
<dbReference type="RefSeq" id="WP_044199147.1">
    <property type="nucleotide sequence ID" value="NZ_JMCB01000030.1"/>
</dbReference>
<accession>A0A085VYR8</accession>
<comment type="similarity">
    <text evidence="1">Belongs to the intimin/invasin family.</text>
</comment>
<dbReference type="PATRIC" id="fig|394096.3.peg.8639"/>
<proteinExistence type="inferred from homology"/>
<keyword evidence="3" id="KW-0732">Signal</keyword>
<gene>
    <name evidence="5" type="ORF">DB31_5920</name>
</gene>
<feature type="region of interest" description="Disordered" evidence="2">
    <location>
        <begin position="470"/>
        <end position="492"/>
    </location>
</feature>
<dbReference type="InterPro" id="IPR008964">
    <property type="entry name" value="Invasin/intimin_cell_adhesion"/>
</dbReference>
<reference evidence="5 6" key="1">
    <citation type="submission" date="2014-04" db="EMBL/GenBank/DDBJ databases">
        <title>Genome assembly of Hyalangium minutum DSM 14724.</title>
        <authorList>
            <person name="Sharma G."/>
            <person name="Subramanian S."/>
        </authorList>
    </citation>
    <scope>NUCLEOTIDE SEQUENCE [LARGE SCALE GENOMIC DNA]</scope>
    <source>
        <strain evidence="5 6">DSM 14724</strain>
    </source>
</reference>
<feature type="domain" description="Big-1" evidence="4">
    <location>
        <begin position="163"/>
        <end position="269"/>
    </location>
</feature>
<dbReference type="SUPFAM" id="SSF49373">
    <property type="entry name" value="Invasin/intimin cell-adhesion fragments"/>
    <property type="match status" value="2"/>
</dbReference>
<feature type="compositionally biased region" description="Low complexity" evidence="2">
    <location>
        <begin position="126"/>
        <end position="150"/>
    </location>
</feature>
<dbReference type="InterPro" id="IPR013783">
    <property type="entry name" value="Ig-like_fold"/>
</dbReference>
<dbReference type="PROSITE" id="PS51257">
    <property type="entry name" value="PROKAR_LIPOPROTEIN"/>
    <property type="match status" value="1"/>
</dbReference>
<protein>
    <recommendedName>
        <fullName evidence="4">Big-1 domain-containing protein</fullName>
    </recommendedName>
</protein>
<feature type="region of interest" description="Disordered" evidence="2">
    <location>
        <begin position="126"/>
        <end position="159"/>
    </location>
</feature>
<evidence type="ECO:0000256" key="2">
    <source>
        <dbReference type="SAM" id="MobiDB-lite"/>
    </source>
</evidence>
<name>A0A085VYR8_9BACT</name>
<feature type="chain" id="PRO_5001799256" description="Big-1 domain-containing protein" evidence="3">
    <location>
        <begin position="21"/>
        <end position="770"/>
    </location>
</feature>
<evidence type="ECO:0000259" key="4">
    <source>
        <dbReference type="PROSITE" id="PS51127"/>
    </source>
</evidence>
<evidence type="ECO:0000313" key="5">
    <source>
        <dbReference type="EMBL" id="KFE60581.1"/>
    </source>
</evidence>